<evidence type="ECO:0000259" key="1">
    <source>
        <dbReference type="SMART" id="SM00226"/>
    </source>
</evidence>
<evidence type="ECO:0000313" key="2">
    <source>
        <dbReference type="EMBL" id="MCU6761850.1"/>
    </source>
</evidence>
<dbReference type="Pfam" id="PF01451">
    <property type="entry name" value="LMWPc"/>
    <property type="match status" value="1"/>
</dbReference>
<dbReference type="Proteomes" id="UP001652442">
    <property type="component" value="Unassembled WGS sequence"/>
</dbReference>
<name>A0ABT2TI44_9FIRM</name>
<reference evidence="2 3" key="1">
    <citation type="journal article" date="2021" name="ISME Commun">
        <title>Automated analysis of genomic sequences facilitates high-throughput and comprehensive description of bacteria.</title>
        <authorList>
            <person name="Hitch T.C.A."/>
        </authorList>
    </citation>
    <scope>NUCLEOTIDE SEQUENCE [LARGE SCALE GENOMIC DNA]</scope>
    <source>
        <strain evidence="2 3">Sanger_109</strain>
    </source>
</reference>
<feature type="domain" description="Phosphotyrosine protein phosphatase I" evidence="1">
    <location>
        <begin position="5"/>
        <end position="145"/>
    </location>
</feature>
<evidence type="ECO:0000313" key="3">
    <source>
        <dbReference type="Proteomes" id="UP001652442"/>
    </source>
</evidence>
<dbReference type="EMBL" id="JAOQJQ010000002">
    <property type="protein sequence ID" value="MCU6761850.1"/>
    <property type="molecule type" value="Genomic_DNA"/>
</dbReference>
<dbReference type="PANTHER" id="PTHR11717">
    <property type="entry name" value="LOW MOLECULAR WEIGHT PROTEIN TYROSINE PHOSPHATASE"/>
    <property type="match status" value="1"/>
</dbReference>
<sequence length="159" mass="17755">MKTFNRIIFVAKSGNCRAPMAMELLKAQLLSHPVQIDARGLVVLFPEPLNQKAEAVMISNGIKLENYRSSQLEGEDFSEETLILAMDSEIREKLLTLFPDAVNVYVLSEAAGDELEVMDPYGGDLMTYGLCFESMGRTIKKLAAVLNEGVFFRQEKSDE</sequence>
<dbReference type="InterPro" id="IPR050438">
    <property type="entry name" value="LMW_PTPase"/>
</dbReference>
<dbReference type="SMART" id="SM00226">
    <property type="entry name" value="LMWPc"/>
    <property type="match status" value="1"/>
</dbReference>
<dbReference type="PANTHER" id="PTHR11717:SF31">
    <property type="entry name" value="LOW MOLECULAR WEIGHT PROTEIN-TYROSINE-PHOSPHATASE ETP-RELATED"/>
    <property type="match status" value="1"/>
</dbReference>
<keyword evidence="3" id="KW-1185">Reference proteome</keyword>
<dbReference type="Gene3D" id="3.40.50.2300">
    <property type="match status" value="1"/>
</dbReference>
<protein>
    <submittedName>
        <fullName evidence="2">Phosphotyrosine protein phosphatase</fullName>
    </submittedName>
</protein>
<dbReference type="SUPFAM" id="SSF52788">
    <property type="entry name" value="Phosphotyrosine protein phosphatases I"/>
    <property type="match status" value="1"/>
</dbReference>
<dbReference type="InterPro" id="IPR036196">
    <property type="entry name" value="Ptyr_pPase_sf"/>
</dbReference>
<proteinExistence type="predicted"/>
<gene>
    <name evidence="2" type="ORF">OCV88_05780</name>
</gene>
<organism evidence="2 3">
    <name type="scientific">Brotonthovivens ammoniilytica</name>
    <dbReference type="NCBI Taxonomy" id="2981725"/>
    <lineage>
        <taxon>Bacteria</taxon>
        <taxon>Bacillati</taxon>
        <taxon>Bacillota</taxon>
        <taxon>Clostridia</taxon>
        <taxon>Lachnospirales</taxon>
        <taxon>Lachnospiraceae</taxon>
        <taxon>Brotonthovivens</taxon>
    </lineage>
</organism>
<accession>A0ABT2TI44</accession>
<dbReference type="InterPro" id="IPR023485">
    <property type="entry name" value="Ptyr_pPase"/>
</dbReference>
<dbReference type="RefSeq" id="WP_158424629.1">
    <property type="nucleotide sequence ID" value="NZ_JAOQJQ010000002.1"/>
</dbReference>
<comment type="caution">
    <text evidence="2">The sequence shown here is derived from an EMBL/GenBank/DDBJ whole genome shotgun (WGS) entry which is preliminary data.</text>
</comment>